<evidence type="ECO:0000313" key="3">
    <source>
        <dbReference type="Proteomes" id="UP001642720"/>
    </source>
</evidence>
<comment type="caution">
    <text evidence="2">The sequence shown here is derived from an EMBL/GenBank/DDBJ whole genome shotgun (WGS) entry which is preliminary data.</text>
</comment>
<protein>
    <submittedName>
        <fullName evidence="2">Uncharacterized protein</fullName>
    </submittedName>
</protein>
<sequence>MSRQDGGDGGTEGERRIVDYFQSGGRSTTTRLGSNESSPWTGGARIIRGPAAGGKKGQKDTRASKGQRRRELGIPARCWDGGGGGGRWARAEGPDERVGG</sequence>
<dbReference type="GeneID" id="300575595"/>
<organism evidence="2 3">
    <name type="scientific">Trichoderma ghanense</name>
    <dbReference type="NCBI Taxonomy" id="65468"/>
    <lineage>
        <taxon>Eukaryota</taxon>
        <taxon>Fungi</taxon>
        <taxon>Dikarya</taxon>
        <taxon>Ascomycota</taxon>
        <taxon>Pezizomycotina</taxon>
        <taxon>Sordariomycetes</taxon>
        <taxon>Hypocreomycetidae</taxon>
        <taxon>Hypocreales</taxon>
        <taxon>Hypocreaceae</taxon>
        <taxon>Trichoderma</taxon>
    </lineage>
</organism>
<name>A0ABY2H6H0_9HYPO</name>
<reference evidence="2 3" key="1">
    <citation type="submission" date="2018-01" db="EMBL/GenBank/DDBJ databases">
        <title>Genome characterization of the sugarcane-associated fungus Trichoderma ghanense CCMA-1212 and their application in lignocelulose bioconversion.</title>
        <authorList>
            <person name="Steindorff A.S."/>
            <person name="Mendes T.D."/>
            <person name="Vilela E.S.D."/>
            <person name="Rodrigues D.S."/>
            <person name="Formighieri E.F."/>
            <person name="Melo I.S."/>
            <person name="Favaro L.C.L."/>
        </authorList>
    </citation>
    <scope>NUCLEOTIDE SEQUENCE [LARGE SCALE GENOMIC DNA]</scope>
    <source>
        <strain evidence="2 3">CCMA-1212</strain>
    </source>
</reference>
<dbReference type="Proteomes" id="UP001642720">
    <property type="component" value="Unassembled WGS sequence"/>
</dbReference>
<feature type="region of interest" description="Disordered" evidence="1">
    <location>
        <begin position="1"/>
        <end position="100"/>
    </location>
</feature>
<accession>A0ABY2H6H0</accession>
<dbReference type="EMBL" id="PPTA01000004">
    <property type="protein sequence ID" value="TFB03879.1"/>
    <property type="molecule type" value="Genomic_DNA"/>
</dbReference>
<feature type="compositionally biased region" description="Polar residues" evidence="1">
    <location>
        <begin position="24"/>
        <end position="40"/>
    </location>
</feature>
<evidence type="ECO:0000313" key="2">
    <source>
        <dbReference type="EMBL" id="TFB03879.1"/>
    </source>
</evidence>
<feature type="compositionally biased region" description="Basic and acidic residues" evidence="1">
    <location>
        <begin position="89"/>
        <end position="100"/>
    </location>
</feature>
<evidence type="ECO:0000256" key="1">
    <source>
        <dbReference type="SAM" id="MobiDB-lite"/>
    </source>
</evidence>
<proteinExistence type="predicted"/>
<dbReference type="RefSeq" id="XP_073560080.1">
    <property type="nucleotide sequence ID" value="XM_073701145.1"/>
</dbReference>
<gene>
    <name evidence="2" type="ORF">CCMA1212_003814</name>
</gene>
<keyword evidence="3" id="KW-1185">Reference proteome</keyword>